<sequence>MMYRIINNLVDSNARSVLIPAGVHTRGNANCYIVPLTTVQRLPVYLLTQLEYASGMLSQNRWTLSRP</sequence>
<comment type="caution">
    <text evidence="1">The sequence shown here is derived from an EMBL/GenBank/DDBJ whole genome shotgun (WGS) entry which is preliminary data.</text>
</comment>
<dbReference type="Proteomes" id="UP000828390">
    <property type="component" value="Unassembled WGS sequence"/>
</dbReference>
<organism evidence="1 2">
    <name type="scientific">Dreissena polymorpha</name>
    <name type="common">Zebra mussel</name>
    <name type="synonym">Mytilus polymorpha</name>
    <dbReference type="NCBI Taxonomy" id="45954"/>
    <lineage>
        <taxon>Eukaryota</taxon>
        <taxon>Metazoa</taxon>
        <taxon>Spiralia</taxon>
        <taxon>Lophotrochozoa</taxon>
        <taxon>Mollusca</taxon>
        <taxon>Bivalvia</taxon>
        <taxon>Autobranchia</taxon>
        <taxon>Heteroconchia</taxon>
        <taxon>Euheterodonta</taxon>
        <taxon>Imparidentia</taxon>
        <taxon>Neoheterodontei</taxon>
        <taxon>Myida</taxon>
        <taxon>Dreissenoidea</taxon>
        <taxon>Dreissenidae</taxon>
        <taxon>Dreissena</taxon>
    </lineage>
</organism>
<gene>
    <name evidence="1" type="ORF">DPMN_168667</name>
</gene>
<proteinExistence type="predicted"/>
<protein>
    <submittedName>
        <fullName evidence="1">Uncharacterized protein</fullName>
    </submittedName>
</protein>
<reference evidence="1" key="1">
    <citation type="journal article" date="2019" name="bioRxiv">
        <title>The Genome of the Zebra Mussel, Dreissena polymorpha: A Resource for Invasive Species Research.</title>
        <authorList>
            <person name="McCartney M.A."/>
            <person name="Auch B."/>
            <person name="Kono T."/>
            <person name="Mallez S."/>
            <person name="Zhang Y."/>
            <person name="Obille A."/>
            <person name="Becker A."/>
            <person name="Abrahante J.E."/>
            <person name="Garbe J."/>
            <person name="Badalamenti J.P."/>
            <person name="Herman A."/>
            <person name="Mangelson H."/>
            <person name="Liachko I."/>
            <person name="Sullivan S."/>
            <person name="Sone E.D."/>
            <person name="Koren S."/>
            <person name="Silverstein K.A.T."/>
            <person name="Beckman K.B."/>
            <person name="Gohl D.M."/>
        </authorList>
    </citation>
    <scope>NUCLEOTIDE SEQUENCE</scope>
    <source>
        <strain evidence="1">Duluth1</strain>
        <tissue evidence="1">Whole animal</tissue>
    </source>
</reference>
<name>A0A9D4F139_DREPO</name>
<dbReference type="EMBL" id="JAIWYP010000008">
    <property type="protein sequence ID" value="KAH3790465.1"/>
    <property type="molecule type" value="Genomic_DNA"/>
</dbReference>
<dbReference type="AlphaFoldDB" id="A0A9D4F139"/>
<evidence type="ECO:0000313" key="1">
    <source>
        <dbReference type="EMBL" id="KAH3790465.1"/>
    </source>
</evidence>
<evidence type="ECO:0000313" key="2">
    <source>
        <dbReference type="Proteomes" id="UP000828390"/>
    </source>
</evidence>
<reference evidence="1" key="2">
    <citation type="submission" date="2020-11" db="EMBL/GenBank/DDBJ databases">
        <authorList>
            <person name="McCartney M.A."/>
            <person name="Auch B."/>
            <person name="Kono T."/>
            <person name="Mallez S."/>
            <person name="Becker A."/>
            <person name="Gohl D.M."/>
            <person name="Silverstein K.A.T."/>
            <person name="Koren S."/>
            <person name="Bechman K.B."/>
            <person name="Herman A."/>
            <person name="Abrahante J.E."/>
            <person name="Garbe J."/>
        </authorList>
    </citation>
    <scope>NUCLEOTIDE SEQUENCE</scope>
    <source>
        <strain evidence="1">Duluth1</strain>
        <tissue evidence="1">Whole animal</tissue>
    </source>
</reference>
<keyword evidence="2" id="KW-1185">Reference proteome</keyword>
<accession>A0A9D4F139</accession>